<sequence>MASENRNKAVDVSLYDEIRATPYRFGFQLTLRRLDCIHHDRPPTGLSKRACDEPLRLGQTPGLDFAPANLQACELTPDGERYVLRSRFLGMFGPNAPLPLHLTEYARDRMRRHHDDTFSQFMDLFHHRLLSLFYRAWATGQPTVHMDRADTDRFSAYVGSMIGHGTDSFRNRDAVSDHAKLSFAGRIASQPRNAEGLQAMLAAFFHMPCEIQQFSGHWMSLPADCRTHLGGFAESTTLGQSALCGDRIWDTQSKFRVVFGPVELDQFCRLLPGQAGLKRLIALVRNYVGDELLWDIQLKLKRESIPQIQLGQQGQLGWTSFLTSGAADADSVAAVFTPND</sequence>
<evidence type="ECO:0008006" key="3">
    <source>
        <dbReference type="Google" id="ProtNLM"/>
    </source>
</evidence>
<name>A0A5C6CFM7_9BACT</name>
<organism evidence="1 2">
    <name type="scientific">Novipirellula galeiformis</name>
    <dbReference type="NCBI Taxonomy" id="2528004"/>
    <lineage>
        <taxon>Bacteria</taxon>
        <taxon>Pseudomonadati</taxon>
        <taxon>Planctomycetota</taxon>
        <taxon>Planctomycetia</taxon>
        <taxon>Pirellulales</taxon>
        <taxon>Pirellulaceae</taxon>
        <taxon>Novipirellula</taxon>
    </lineage>
</organism>
<evidence type="ECO:0000313" key="1">
    <source>
        <dbReference type="EMBL" id="TWU23430.1"/>
    </source>
</evidence>
<accession>A0A5C6CFM7</accession>
<dbReference type="Pfam" id="PF06996">
    <property type="entry name" value="T6SS_TssG"/>
    <property type="match status" value="1"/>
</dbReference>
<dbReference type="EMBL" id="SJPT01000004">
    <property type="protein sequence ID" value="TWU23430.1"/>
    <property type="molecule type" value="Genomic_DNA"/>
</dbReference>
<dbReference type="PANTHER" id="PTHR35564:SF4">
    <property type="entry name" value="CYTOPLASMIC PROTEIN"/>
    <property type="match status" value="1"/>
</dbReference>
<dbReference type="NCBIfam" id="TIGR03347">
    <property type="entry name" value="VI_chp_1"/>
    <property type="match status" value="1"/>
</dbReference>
<proteinExistence type="predicted"/>
<gene>
    <name evidence="1" type="ORF">Pla52o_29660</name>
</gene>
<dbReference type="RefSeq" id="WP_146595137.1">
    <property type="nucleotide sequence ID" value="NZ_SJPT01000004.1"/>
</dbReference>
<keyword evidence="2" id="KW-1185">Reference proteome</keyword>
<comment type="caution">
    <text evidence="1">The sequence shown here is derived from an EMBL/GenBank/DDBJ whole genome shotgun (WGS) entry which is preliminary data.</text>
</comment>
<dbReference type="AlphaFoldDB" id="A0A5C6CFM7"/>
<dbReference type="InterPro" id="IPR010732">
    <property type="entry name" value="T6SS_TssG-like"/>
</dbReference>
<dbReference type="Proteomes" id="UP000316304">
    <property type="component" value="Unassembled WGS sequence"/>
</dbReference>
<reference evidence="1 2" key="1">
    <citation type="submission" date="2019-02" db="EMBL/GenBank/DDBJ databases">
        <title>Deep-cultivation of Planctomycetes and their phenomic and genomic characterization uncovers novel biology.</title>
        <authorList>
            <person name="Wiegand S."/>
            <person name="Jogler M."/>
            <person name="Boedeker C."/>
            <person name="Pinto D."/>
            <person name="Vollmers J."/>
            <person name="Rivas-Marin E."/>
            <person name="Kohn T."/>
            <person name="Peeters S.H."/>
            <person name="Heuer A."/>
            <person name="Rast P."/>
            <person name="Oberbeckmann S."/>
            <person name="Bunk B."/>
            <person name="Jeske O."/>
            <person name="Meyerdierks A."/>
            <person name="Storesund J.E."/>
            <person name="Kallscheuer N."/>
            <person name="Luecker S."/>
            <person name="Lage O.M."/>
            <person name="Pohl T."/>
            <person name="Merkel B.J."/>
            <person name="Hornburger P."/>
            <person name="Mueller R.-W."/>
            <person name="Bruemmer F."/>
            <person name="Labrenz M."/>
            <person name="Spormann A.M."/>
            <person name="Op Den Camp H."/>
            <person name="Overmann J."/>
            <person name="Amann R."/>
            <person name="Jetten M.S.M."/>
            <person name="Mascher T."/>
            <person name="Medema M.H."/>
            <person name="Devos D.P."/>
            <person name="Kaster A.-K."/>
            <person name="Ovreas L."/>
            <person name="Rohde M."/>
            <person name="Galperin M.Y."/>
            <person name="Jogler C."/>
        </authorList>
    </citation>
    <scope>NUCLEOTIDE SEQUENCE [LARGE SCALE GENOMIC DNA]</scope>
    <source>
        <strain evidence="1 2">Pla52o</strain>
    </source>
</reference>
<dbReference type="OrthoDB" id="1523296at2"/>
<protein>
    <recommendedName>
        <fullName evidence="3">Type VI secretion protein</fullName>
    </recommendedName>
</protein>
<dbReference type="PANTHER" id="PTHR35564">
    <property type="match status" value="1"/>
</dbReference>
<evidence type="ECO:0000313" key="2">
    <source>
        <dbReference type="Proteomes" id="UP000316304"/>
    </source>
</evidence>